<evidence type="ECO:0000256" key="3">
    <source>
        <dbReference type="ARBA" id="ARBA00022664"/>
    </source>
</evidence>
<dbReference type="VEuPathDB" id="ToxoDB:cyc_06092"/>
<keyword evidence="4" id="KW-0747">Spliceosome</keyword>
<keyword evidence="11" id="KW-1185">Reference proteome</keyword>
<dbReference type="Pfam" id="PF01423">
    <property type="entry name" value="LSM"/>
    <property type="match status" value="1"/>
</dbReference>
<dbReference type="GO" id="GO:0071013">
    <property type="term" value="C:catalytic step 2 spliceosome"/>
    <property type="evidence" value="ECO:0007669"/>
    <property type="project" value="TreeGrafter"/>
</dbReference>
<dbReference type="PANTHER" id="PTHR13829">
    <property type="entry name" value="SNRNP CORE PROTEIN FAMILY MEMBER"/>
    <property type="match status" value="1"/>
</dbReference>
<evidence type="ECO:0000256" key="7">
    <source>
        <dbReference type="ARBA" id="ARBA00023242"/>
    </source>
</evidence>
<dbReference type="Proteomes" id="UP000095192">
    <property type="component" value="Unassembled WGS sequence"/>
</dbReference>
<keyword evidence="8" id="KW-0687">Ribonucleoprotein</keyword>
<dbReference type="FunFam" id="2.30.30.100:FF:000053">
    <property type="entry name" value="U6 snRNA-associated Sm-like protein LSm2"/>
    <property type="match status" value="1"/>
</dbReference>
<dbReference type="GO" id="GO:0071011">
    <property type="term" value="C:precatalytic spliceosome"/>
    <property type="evidence" value="ECO:0007669"/>
    <property type="project" value="TreeGrafter"/>
</dbReference>
<feature type="domain" description="Sm" evidence="9">
    <location>
        <begin position="43"/>
        <end position="117"/>
    </location>
</feature>
<evidence type="ECO:0000256" key="2">
    <source>
        <dbReference type="ARBA" id="ARBA00006850"/>
    </source>
</evidence>
<dbReference type="SUPFAM" id="SSF50182">
    <property type="entry name" value="Sm-like ribonucleoproteins"/>
    <property type="match status" value="1"/>
</dbReference>
<accession>A0A1D3D2X1</accession>
<dbReference type="SMART" id="SM00651">
    <property type="entry name" value="Sm"/>
    <property type="match status" value="1"/>
</dbReference>
<keyword evidence="3" id="KW-0507">mRNA processing</keyword>
<dbReference type="AlphaFoldDB" id="A0A1D3D2X1"/>
<keyword evidence="6" id="KW-0508">mRNA splicing</keyword>
<evidence type="ECO:0000313" key="10">
    <source>
        <dbReference type="EMBL" id="OEH77798.1"/>
    </source>
</evidence>
<organism evidence="10 11">
    <name type="scientific">Cyclospora cayetanensis</name>
    <dbReference type="NCBI Taxonomy" id="88456"/>
    <lineage>
        <taxon>Eukaryota</taxon>
        <taxon>Sar</taxon>
        <taxon>Alveolata</taxon>
        <taxon>Apicomplexa</taxon>
        <taxon>Conoidasida</taxon>
        <taxon>Coccidia</taxon>
        <taxon>Eucoccidiorida</taxon>
        <taxon>Eimeriorina</taxon>
        <taxon>Eimeriidae</taxon>
        <taxon>Cyclospora</taxon>
    </lineage>
</organism>
<dbReference type="EMBL" id="JROU02000982">
    <property type="protein sequence ID" value="OEH77798.1"/>
    <property type="molecule type" value="Genomic_DNA"/>
</dbReference>
<evidence type="ECO:0000256" key="4">
    <source>
        <dbReference type="ARBA" id="ARBA00022728"/>
    </source>
</evidence>
<evidence type="ECO:0000256" key="8">
    <source>
        <dbReference type="ARBA" id="ARBA00023274"/>
    </source>
</evidence>
<comment type="similarity">
    <text evidence="2">Belongs to the snRNP Sm proteins family.</text>
</comment>
<keyword evidence="5" id="KW-0694">RNA-binding</keyword>
<evidence type="ECO:0000256" key="6">
    <source>
        <dbReference type="ARBA" id="ARBA00023187"/>
    </source>
</evidence>
<dbReference type="InterPro" id="IPR010920">
    <property type="entry name" value="LSM_dom_sf"/>
</dbReference>
<dbReference type="InterPro" id="IPR016654">
    <property type="entry name" value="U6_snRNA_Lsm2"/>
</dbReference>
<dbReference type="PANTHER" id="PTHR13829:SF2">
    <property type="entry name" value="U6 SNRNA-ASSOCIATED SM-LIKE PROTEIN LSM2"/>
    <property type="match status" value="1"/>
</dbReference>
<evidence type="ECO:0000256" key="5">
    <source>
        <dbReference type="ARBA" id="ARBA00022884"/>
    </source>
</evidence>
<dbReference type="GO" id="GO:1990726">
    <property type="term" value="C:Lsm1-7-Pat1 complex"/>
    <property type="evidence" value="ECO:0007669"/>
    <property type="project" value="TreeGrafter"/>
</dbReference>
<proteinExistence type="inferred from homology"/>
<dbReference type="GO" id="GO:0005688">
    <property type="term" value="C:U6 snRNP"/>
    <property type="evidence" value="ECO:0007669"/>
    <property type="project" value="TreeGrafter"/>
</dbReference>
<reference evidence="10 11" key="1">
    <citation type="journal article" date="2016" name="BMC Genomics">
        <title>Comparative genomics reveals Cyclospora cayetanensis possesses coccidia-like metabolism and invasion components but unique surface antigens.</title>
        <authorList>
            <person name="Liu S."/>
            <person name="Wang L."/>
            <person name="Zheng H."/>
            <person name="Xu Z."/>
            <person name="Roellig D.M."/>
            <person name="Li N."/>
            <person name="Frace M.A."/>
            <person name="Tang K."/>
            <person name="Arrowood M.J."/>
            <person name="Moss D.M."/>
            <person name="Zhang L."/>
            <person name="Feng Y."/>
            <person name="Xiao L."/>
        </authorList>
    </citation>
    <scope>NUCLEOTIDE SEQUENCE [LARGE SCALE GENOMIC DNA]</scope>
    <source>
        <strain evidence="10 11">CHN_HEN01</strain>
    </source>
</reference>
<dbReference type="CDD" id="cd01725">
    <property type="entry name" value="LSm2"/>
    <property type="match status" value="1"/>
</dbReference>
<comment type="subcellular location">
    <subcellularLocation>
        <location evidence="1">Nucleus</location>
    </subcellularLocation>
</comment>
<dbReference type="GO" id="GO:0000398">
    <property type="term" value="P:mRNA splicing, via spliceosome"/>
    <property type="evidence" value="ECO:0007669"/>
    <property type="project" value="TreeGrafter"/>
</dbReference>
<dbReference type="Gene3D" id="2.30.30.100">
    <property type="match status" value="1"/>
</dbReference>
<comment type="caution">
    <text evidence="10">The sequence shown here is derived from an EMBL/GenBank/DDBJ whole genome shotgun (WGS) entry which is preliminary data.</text>
</comment>
<dbReference type="GO" id="GO:0003723">
    <property type="term" value="F:RNA binding"/>
    <property type="evidence" value="ECO:0007669"/>
    <property type="project" value="UniProtKB-KW"/>
</dbReference>
<dbReference type="FunCoup" id="A0A1D3D2X1">
    <property type="interactions" value="442"/>
</dbReference>
<keyword evidence="7" id="KW-0539">Nucleus</keyword>
<evidence type="ECO:0000256" key="1">
    <source>
        <dbReference type="ARBA" id="ARBA00004123"/>
    </source>
</evidence>
<name>A0A1D3D2X1_9EIME</name>
<protein>
    <submittedName>
        <fullName evidence="10">U6 snRNA-associated sm family protein lsm2</fullName>
    </submittedName>
</protein>
<evidence type="ECO:0000313" key="11">
    <source>
        <dbReference type="Proteomes" id="UP000095192"/>
    </source>
</evidence>
<dbReference type="GO" id="GO:0046540">
    <property type="term" value="C:U4/U6 x U5 tri-snRNP complex"/>
    <property type="evidence" value="ECO:0007669"/>
    <property type="project" value="TreeGrafter"/>
</dbReference>
<gene>
    <name evidence="10" type="ORF">cyc_06092</name>
</gene>
<dbReference type="InterPro" id="IPR001163">
    <property type="entry name" value="Sm_dom_euk/arc"/>
</dbReference>
<sequence>MIYDIFVNVSAPFVISAYSPFDTQDLQGRGVMVYDITYGAFYFGFFQRLTERNCEIMVELKNDLQLTGTLHSVDQFLNIKLNQVSVSDPDRCPHLLSVRSCFIRGSAVRYVHLQPADVDLAALRDLCREENRAAQESKQKGA</sequence>
<evidence type="ECO:0000259" key="9">
    <source>
        <dbReference type="PROSITE" id="PS52002"/>
    </source>
</evidence>
<dbReference type="PROSITE" id="PS52002">
    <property type="entry name" value="SM"/>
    <property type="match status" value="1"/>
</dbReference>
<dbReference type="GO" id="GO:0000932">
    <property type="term" value="C:P-body"/>
    <property type="evidence" value="ECO:0007669"/>
    <property type="project" value="TreeGrafter"/>
</dbReference>
<dbReference type="InterPro" id="IPR047575">
    <property type="entry name" value="Sm"/>
</dbReference>
<dbReference type="InParanoid" id="A0A1D3D2X1"/>